<dbReference type="PANTHER" id="PTHR11820:SF112">
    <property type="entry name" value="FUMARYLACETOACETATE HYDROLASE FAMILY PROTEIN (AFU_ORTHOLOGUE AFUA_1G02370)-RELATED"/>
    <property type="match status" value="1"/>
</dbReference>
<accession>A0A167SG94</accession>
<reference evidence="4 5" key="1">
    <citation type="journal article" date="2016" name="Genome Biol. Evol.">
        <title>Divergent and convergent evolution of fungal pathogenicity.</title>
        <authorList>
            <person name="Shang Y."/>
            <person name="Xiao G."/>
            <person name="Zheng P."/>
            <person name="Cen K."/>
            <person name="Zhan S."/>
            <person name="Wang C."/>
        </authorList>
    </citation>
    <scope>NUCLEOTIDE SEQUENCE [LARGE SCALE GENOMIC DNA]</scope>
    <source>
        <strain evidence="4 5">RCEF 264</strain>
    </source>
</reference>
<feature type="domain" description="Fumarylacetoacetase-like C-terminal" evidence="3">
    <location>
        <begin position="78"/>
        <end position="284"/>
    </location>
</feature>
<comment type="similarity">
    <text evidence="1">Belongs to the FAH family.</text>
</comment>
<dbReference type="InterPro" id="IPR036663">
    <property type="entry name" value="Fumarylacetoacetase_C_sf"/>
</dbReference>
<evidence type="ECO:0000259" key="3">
    <source>
        <dbReference type="Pfam" id="PF01557"/>
    </source>
</evidence>
<dbReference type="GO" id="GO:0046872">
    <property type="term" value="F:metal ion binding"/>
    <property type="evidence" value="ECO:0007669"/>
    <property type="project" value="UniProtKB-KW"/>
</dbReference>
<gene>
    <name evidence="4" type="ORF">SPI_05798</name>
</gene>
<name>A0A167SG94_9HYPO</name>
<dbReference type="GO" id="GO:0050163">
    <property type="term" value="F:oxaloacetate tautomerase activity"/>
    <property type="evidence" value="ECO:0007669"/>
    <property type="project" value="UniProtKB-ARBA"/>
</dbReference>
<dbReference type="OrthoDB" id="411064at2759"/>
<sequence length="287" mass="31130">MSPNWTHLVRFLAKEDGQIHLGQIDAAAVPDLGLALDRGETVTARLVEGDVFHGVVTDKTYTIDTLLAPLRTDEVPIIRCLGLNYRDHAREAGMPIPDTPVLFIKPRTALAGPAPARLIVPRIAQDGSSDYEAELSLVIGKTGRDIPKERALEYVLGYTASNDVSARTQQFKNSQWCFSKGLDASCPIGPVLVAPTAISDPHKLGIKAILNGQVVQDSNTGEMIFDIPTTISFLSQGTTLERGTIIMTGTGPGIGAMRTPKLSLNHEDDMRVQIDEIGTLINKVYYE</sequence>
<dbReference type="AlphaFoldDB" id="A0A167SG94"/>
<dbReference type="InterPro" id="IPR011234">
    <property type="entry name" value="Fumarylacetoacetase-like_C"/>
</dbReference>
<protein>
    <submittedName>
        <fullName evidence="4">Fumarylacetoacetase protein</fullName>
    </submittedName>
</protein>
<dbReference type="FunFam" id="3.90.850.10:FF:000002">
    <property type="entry name" value="2-hydroxyhepta-2,4-diene-1,7-dioate isomerase"/>
    <property type="match status" value="1"/>
</dbReference>
<dbReference type="PANTHER" id="PTHR11820">
    <property type="entry name" value="ACYLPYRUVASE"/>
    <property type="match status" value="1"/>
</dbReference>
<comment type="caution">
    <text evidence="4">The sequence shown here is derived from an EMBL/GenBank/DDBJ whole genome shotgun (WGS) entry which is preliminary data.</text>
</comment>
<dbReference type="Gene3D" id="3.90.850.10">
    <property type="entry name" value="Fumarylacetoacetase-like, C-terminal domain"/>
    <property type="match status" value="1"/>
</dbReference>
<dbReference type="Proteomes" id="UP000076874">
    <property type="component" value="Unassembled WGS sequence"/>
</dbReference>
<proteinExistence type="inferred from homology"/>
<dbReference type="SUPFAM" id="SSF56529">
    <property type="entry name" value="FAH"/>
    <property type="match status" value="1"/>
</dbReference>
<evidence type="ECO:0000313" key="5">
    <source>
        <dbReference type="Proteomes" id="UP000076874"/>
    </source>
</evidence>
<keyword evidence="2" id="KW-0479">Metal-binding</keyword>
<organism evidence="4 5">
    <name type="scientific">Niveomyces insectorum RCEF 264</name>
    <dbReference type="NCBI Taxonomy" id="1081102"/>
    <lineage>
        <taxon>Eukaryota</taxon>
        <taxon>Fungi</taxon>
        <taxon>Dikarya</taxon>
        <taxon>Ascomycota</taxon>
        <taxon>Pezizomycotina</taxon>
        <taxon>Sordariomycetes</taxon>
        <taxon>Hypocreomycetidae</taxon>
        <taxon>Hypocreales</taxon>
        <taxon>Cordycipitaceae</taxon>
        <taxon>Niveomyces</taxon>
    </lineage>
</organism>
<dbReference type="Pfam" id="PF01557">
    <property type="entry name" value="FAA_hydrolase"/>
    <property type="match status" value="1"/>
</dbReference>
<evidence type="ECO:0000313" key="4">
    <source>
        <dbReference type="EMBL" id="OAA59600.1"/>
    </source>
</evidence>
<dbReference type="STRING" id="1081102.A0A167SG94"/>
<evidence type="ECO:0000256" key="2">
    <source>
        <dbReference type="ARBA" id="ARBA00022723"/>
    </source>
</evidence>
<dbReference type="EMBL" id="AZHD01000010">
    <property type="protein sequence ID" value="OAA59600.1"/>
    <property type="molecule type" value="Genomic_DNA"/>
</dbReference>
<keyword evidence="5" id="KW-1185">Reference proteome</keyword>
<evidence type="ECO:0000256" key="1">
    <source>
        <dbReference type="ARBA" id="ARBA00010211"/>
    </source>
</evidence>
<dbReference type="GO" id="GO:0006107">
    <property type="term" value="P:oxaloacetate metabolic process"/>
    <property type="evidence" value="ECO:0007669"/>
    <property type="project" value="UniProtKB-ARBA"/>
</dbReference>